<dbReference type="RefSeq" id="WP_240568121.1">
    <property type="nucleotide sequence ID" value="NZ_JAKVPY010000009.1"/>
</dbReference>
<keyword evidence="5" id="KW-1185">Reference proteome</keyword>
<evidence type="ECO:0000313" key="5">
    <source>
        <dbReference type="Proteomes" id="UP001202117"/>
    </source>
</evidence>
<dbReference type="Gene3D" id="2.40.50.100">
    <property type="match status" value="1"/>
</dbReference>
<reference evidence="4 5" key="1">
    <citation type="submission" date="2022-02" db="EMBL/GenBank/DDBJ databases">
        <title>Halomonas fukangensis sp. nov., a halophilic bacterium isolated from a bulk soil of Kalidium foliatum at Fukang.</title>
        <authorList>
            <person name="Huang Y."/>
        </authorList>
    </citation>
    <scope>NUCLEOTIDE SEQUENCE [LARGE SCALE GENOMIC DNA]</scope>
    <source>
        <strain evidence="4 5">EGI 63088</strain>
    </source>
</reference>
<dbReference type="Gene3D" id="1.10.287.470">
    <property type="entry name" value="Helix hairpin bin"/>
    <property type="match status" value="1"/>
</dbReference>
<comment type="similarity">
    <text evidence="1">Belongs to the membrane fusion protein (MFP) (TC 8.A.1) family.</text>
</comment>
<feature type="region of interest" description="Disordered" evidence="3">
    <location>
        <begin position="354"/>
        <end position="385"/>
    </location>
</feature>
<accession>A0ABS9RU84</accession>
<keyword evidence="2" id="KW-0175">Coiled coil</keyword>
<dbReference type="PANTHER" id="PTHR30469">
    <property type="entry name" value="MULTIDRUG RESISTANCE PROTEIN MDTA"/>
    <property type="match status" value="1"/>
</dbReference>
<gene>
    <name evidence="4" type="ORF">MKP05_09780</name>
</gene>
<evidence type="ECO:0000256" key="1">
    <source>
        <dbReference type="ARBA" id="ARBA00009477"/>
    </source>
</evidence>
<sequence length="385" mass="41631">MSRPRPPLSVLLAIGLVLVLLLWLALGDFERFRDTAPPAGEAEVSEPPRVEVVERLAEDHAPRLVVQGQLEAHRELELRARQAGRVSTLPVALGSRVARGEVLLEIARDELPERLEQAEAELALARAELAGADELRRRDLISNIDYLRLHSGAARAVAELAALRRQLDETRPAAPFDGVLDRLDVEPGDLLQVGDSWGRLVDDSRLVASGWVPQREAQGLTPGLDAELRPLDGSRLTGELTHVASRADESTRSFRIEVAADNPARRRLAGASASLIVTLPVRRVHRLSPALLELDEAGRLAVKILDEEDRVVRRRVTLVDADAGEARVAGLPERVRLITLGGGFVAPGERVTPVPSEVDAPAEAAFPGSALPGASSLESSDEESR</sequence>
<dbReference type="Proteomes" id="UP001202117">
    <property type="component" value="Unassembled WGS sequence"/>
</dbReference>
<dbReference type="PANTHER" id="PTHR30469:SF29">
    <property type="entry name" value="BLR2860 PROTEIN"/>
    <property type="match status" value="1"/>
</dbReference>
<dbReference type="InterPro" id="IPR006143">
    <property type="entry name" value="RND_pump_MFP"/>
</dbReference>
<protein>
    <submittedName>
        <fullName evidence="4">Efflux RND transporter periplasmic adaptor subunit</fullName>
    </submittedName>
</protein>
<organism evidence="4 5">
    <name type="scientific">Halomonas flagellata</name>
    <dbReference type="NCBI Taxonomy" id="2920385"/>
    <lineage>
        <taxon>Bacteria</taxon>
        <taxon>Pseudomonadati</taxon>
        <taxon>Pseudomonadota</taxon>
        <taxon>Gammaproteobacteria</taxon>
        <taxon>Oceanospirillales</taxon>
        <taxon>Halomonadaceae</taxon>
        <taxon>Halomonas</taxon>
    </lineage>
</organism>
<comment type="caution">
    <text evidence="4">The sequence shown here is derived from an EMBL/GenBank/DDBJ whole genome shotgun (WGS) entry which is preliminary data.</text>
</comment>
<dbReference type="SUPFAM" id="SSF111369">
    <property type="entry name" value="HlyD-like secretion proteins"/>
    <property type="match status" value="1"/>
</dbReference>
<dbReference type="Gene3D" id="2.40.30.170">
    <property type="match status" value="1"/>
</dbReference>
<proteinExistence type="inferred from homology"/>
<dbReference type="EMBL" id="JAKVPY010000009">
    <property type="protein sequence ID" value="MCH4563418.1"/>
    <property type="molecule type" value="Genomic_DNA"/>
</dbReference>
<evidence type="ECO:0000256" key="3">
    <source>
        <dbReference type="SAM" id="MobiDB-lite"/>
    </source>
</evidence>
<evidence type="ECO:0000256" key="2">
    <source>
        <dbReference type="SAM" id="Coils"/>
    </source>
</evidence>
<evidence type="ECO:0000313" key="4">
    <source>
        <dbReference type="EMBL" id="MCH4563418.1"/>
    </source>
</evidence>
<feature type="coiled-coil region" evidence="2">
    <location>
        <begin position="108"/>
        <end position="135"/>
    </location>
</feature>
<name>A0ABS9RU84_9GAMM</name>
<dbReference type="NCBIfam" id="TIGR01730">
    <property type="entry name" value="RND_mfp"/>
    <property type="match status" value="1"/>
</dbReference>